<reference evidence="2 3" key="1">
    <citation type="submission" date="2024-04" db="EMBL/GenBank/DDBJ databases">
        <authorList>
            <person name="Waldvogel A.-M."/>
            <person name="Schoenle A."/>
        </authorList>
    </citation>
    <scope>NUCLEOTIDE SEQUENCE [LARGE SCALE GENOMIC DNA]</scope>
</reference>
<protein>
    <submittedName>
        <fullName evidence="2">Uncharacterized protein</fullName>
    </submittedName>
</protein>
<feature type="compositionally biased region" description="Basic and acidic residues" evidence="1">
    <location>
        <begin position="1"/>
        <end position="16"/>
    </location>
</feature>
<accession>A0AAV2KQQ0</accession>
<evidence type="ECO:0000256" key="1">
    <source>
        <dbReference type="SAM" id="MobiDB-lite"/>
    </source>
</evidence>
<keyword evidence="3" id="KW-1185">Reference proteome</keyword>
<evidence type="ECO:0000313" key="3">
    <source>
        <dbReference type="Proteomes" id="UP001497482"/>
    </source>
</evidence>
<feature type="region of interest" description="Disordered" evidence="1">
    <location>
        <begin position="1"/>
        <end position="37"/>
    </location>
</feature>
<organism evidence="2 3">
    <name type="scientific">Knipowitschia caucasica</name>
    <name type="common">Caucasian dwarf goby</name>
    <name type="synonym">Pomatoschistus caucasicus</name>
    <dbReference type="NCBI Taxonomy" id="637954"/>
    <lineage>
        <taxon>Eukaryota</taxon>
        <taxon>Metazoa</taxon>
        <taxon>Chordata</taxon>
        <taxon>Craniata</taxon>
        <taxon>Vertebrata</taxon>
        <taxon>Euteleostomi</taxon>
        <taxon>Actinopterygii</taxon>
        <taxon>Neopterygii</taxon>
        <taxon>Teleostei</taxon>
        <taxon>Neoteleostei</taxon>
        <taxon>Acanthomorphata</taxon>
        <taxon>Gobiaria</taxon>
        <taxon>Gobiiformes</taxon>
        <taxon>Gobioidei</taxon>
        <taxon>Gobiidae</taxon>
        <taxon>Gobiinae</taxon>
        <taxon>Knipowitschia</taxon>
    </lineage>
</organism>
<sequence>MNHASGAEREEEEKTVYKSNKRGGQECEEMEGSCSQQKDPLPLDLILFVNPQLVTVSEPAVFAARSAATSS</sequence>
<dbReference type="EMBL" id="OZ035841">
    <property type="protein sequence ID" value="CAL1590404.1"/>
    <property type="molecule type" value="Genomic_DNA"/>
</dbReference>
<evidence type="ECO:0000313" key="2">
    <source>
        <dbReference type="EMBL" id="CAL1590404.1"/>
    </source>
</evidence>
<gene>
    <name evidence="2" type="ORF">KC01_LOCUS19916</name>
</gene>
<dbReference type="Proteomes" id="UP001497482">
    <property type="component" value="Chromosome 19"/>
</dbReference>
<dbReference type="AlphaFoldDB" id="A0AAV2KQQ0"/>
<proteinExistence type="predicted"/>
<name>A0AAV2KQQ0_KNICA</name>